<dbReference type="SUPFAM" id="SSF56235">
    <property type="entry name" value="N-terminal nucleophile aminohydrolases (Ntn hydrolases)"/>
    <property type="match status" value="1"/>
</dbReference>
<comment type="caution">
    <text evidence="1">The sequence shown here is derived from an EMBL/GenBank/DDBJ whole genome shotgun (WGS) entry which is preliminary data.</text>
</comment>
<dbReference type="Pfam" id="PF06267">
    <property type="entry name" value="DUF1028"/>
    <property type="match status" value="1"/>
</dbReference>
<evidence type="ECO:0000313" key="1">
    <source>
        <dbReference type="EMBL" id="MFD2467754.1"/>
    </source>
</evidence>
<dbReference type="PANTHER" id="PTHR39328:SF1">
    <property type="entry name" value="BLL2871 PROTEIN"/>
    <property type="match status" value="1"/>
</dbReference>
<reference evidence="2" key="1">
    <citation type="journal article" date="2019" name="Int. J. Syst. Evol. Microbiol.">
        <title>The Global Catalogue of Microorganisms (GCM) 10K type strain sequencing project: providing services to taxonomists for standard genome sequencing and annotation.</title>
        <authorList>
            <consortium name="The Broad Institute Genomics Platform"/>
            <consortium name="The Broad Institute Genome Sequencing Center for Infectious Disease"/>
            <person name="Wu L."/>
            <person name="Ma J."/>
        </authorList>
    </citation>
    <scope>NUCLEOTIDE SEQUENCE [LARGE SCALE GENOMIC DNA]</scope>
    <source>
        <strain evidence="2">CGMCC 4.7641</strain>
    </source>
</reference>
<keyword evidence="2" id="KW-1185">Reference proteome</keyword>
<dbReference type="EMBL" id="JBHUKS010000006">
    <property type="protein sequence ID" value="MFD2467754.1"/>
    <property type="molecule type" value="Genomic_DNA"/>
</dbReference>
<dbReference type="RefSeq" id="WP_378302764.1">
    <property type="nucleotide sequence ID" value="NZ_JBHUKS010000006.1"/>
</dbReference>
<dbReference type="Proteomes" id="UP001597483">
    <property type="component" value="Unassembled WGS sequence"/>
</dbReference>
<proteinExistence type="predicted"/>
<organism evidence="1 2">
    <name type="scientific">Amycolatopsis silviterrae</name>
    <dbReference type="NCBI Taxonomy" id="1656914"/>
    <lineage>
        <taxon>Bacteria</taxon>
        <taxon>Bacillati</taxon>
        <taxon>Actinomycetota</taxon>
        <taxon>Actinomycetes</taxon>
        <taxon>Pseudonocardiales</taxon>
        <taxon>Pseudonocardiaceae</taxon>
        <taxon>Amycolatopsis</taxon>
    </lineage>
</organism>
<evidence type="ECO:0000313" key="2">
    <source>
        <dbReference type="Proteomes" id="UP001597483"/>
    </source>
</evidence>
<accession>A0ABW5H4I9</accession>
<gene>
    <name evidence="1" type="ORF">ACFSVL_10140</name>
</gene>
<sequence>MTYSIVARDPETGWLGVGAQTHFFGVGTLLPWAEAGVGAVATQAFVNVDYGPRGLELLRAGVPAPSTVDLLVAEDPEAAYRQLGVVDARGSVGMYTGGSCAPHTGFARGHQVAVQGNMLAGPDVCQAALAAFETAEGDLADRIVAGLQAADGAGGDVRGSQSAALRVVSGRRGPAPWNEVVVDLRVDDHPDPLAELARLLPRSRAFGAVGGVMFTRGLTLGPFEGVDPGELDERLAALASAAEVIGPDNREADFWRAVLLARAGRHREAADLFAEVVAFRPALLEFAKGLAPLGFLDDEALAAITAHLEEPA</sequence>
<dbReference type="Gene3D" id="3.60.20.10">
    <property type="entry name" value="Glutamine Phosphoribosylpyrophosphate, subunit 1, domain 1"/>
    <property type="match status" value="1"/>
</dbReference>
<name>A0ABW5H4I9_9PSEU</name>
<dbReference type="InterPro" id="IPR010430">
    <property type="entry name" value="DUF1028"/>
</dbReference>
<dbReference type="PANTHER" id="PTHR39328">
    <property type="entry name" value="BLL2871 PROTEIN"/>
    <property type="match status" value="1"/>
</dbReference>
<dbReference type="InterPro" id="IPR029055">
    <property type="entry name" value="Ntn_hydrolases_N"/>
</dbReference>
<protein>
    <submittedName>
        <fullName evidence="1">DUF1028 domain-containing protein</fullName>
    </submittedName>
</protein>